<evidence type="ECO:0000313" key="2">
    <source>
        <dbReference type="Proteomes" id="UP000627205"/>
    </source>
</evidence>
<name>A0A8J3F6N9_9BURK</name>
<dbReference type="Proteomes" id="UP000627205">
    <property type="component" value="Unassembled WGS sequence"/>
</dbReference>
<dbReference type="EMBL" id="BMDP01000003">
    <property type="protein sequence ID" value="GGI55339.1"/>
    <property type="molecule type" value="Genomic_DNA"/>
</dbReference>
<keyword evidence="2" id="KW-1185">Reference proteome</keyword>
<accession>A0A8J3F6N9</accession>
<proteinExistence type="predicted"/>
<evidence type="ECO:0000313" key="1">
    <source>
        <dbReference type="EMBL" id="GGI55339.1"/>
    </source>
</evidence>
<comment type="caution">
    <text evidence="1">The sequence shown here is derived from an EMBL/GenBank/DDBJ whole genome shotgun (WGS) entry which is preliminary data.</text>
</comment>
<reference evidence="1" key="1">
    <citation type="journal article" date="2014" name="Int. J. Syst. Evol. Microbiol.">
        <title>Complete genome sequence of Corynebacterium casei LMG S-19264T (=DSM 44701T), isolated from a smear-ripened cheese.</title>
        <authorList>
            <consortium name="US DOE Joint Genome Institute (JGI-PGF)"/>
            <person name="Walter F."/>
            <person name="Albersmeier A."/>
            <person name="Kalinowski J."/>
            <person name="Ruckert C."/>
        </authorList>
    </citation>
    <scope>NUCLEOTIDE SEQUENCE</scope>
    <source>
        <strain evidence="1">CCM 7664</strain>
    </source>
</reference>
<protein>
    <submittedName>
        <fullName evidence="1">Uncharacterized protein</fullName>
    </submittedName>
</protein>
<dbReference type="AlphaFoldDB" id="A0A8J3F6N9"/>
<gene>
    <name evidence="1" type="ORF">GCM10011430_25130</name>
</gene>
<reference evidence="1" key="2">
    <citation type="submission" date="2020-09" db="EMBL/GenBank/DDBJ databases">
        <authorList>
            <person name="Sun Q."/>
            <person name="Sedlacek I."/>
        </authorList>
    </citation>
    <scope>NUCLEOTIDE SEQUENCE</scope>
    <source>
        <strain evidence="1">CCM 7664</strain>
    </source>
</reference>
<organism evidence="1 2">
    <name type="scientific">Oxalicibacterium solurbis</name>
    <dbReference type="NCBI Taxonomy" id="69280"/>
    <lineage>
        <taxon>Bacteria</taxon>
        <taxon>Pseudomonadati</taxon>
        <taxon>Pseudomonadota</taxon>
        <taxon>Betaproteobacteria</taxon>
        <taxon>Burkholderiales</taxon>
        <taxon>Oxalobacteraceae</taxon>
        <taxon>Oxalicibacterium</taxon>
    </lineage>
</organism>
<sequence length="67" mass="7294">MAAIGAQAHFDENQHVTLLHDQIDLAALAAKIALDQCQAALSKIIARRIFSALAGILPCRTRTKEIR</sequence>